<evidence type="ECO:0000256" key="2">
    <source>
        <dbReference type="PROSITE-ProRule" id="PRU00278"/>
    </source>
</evidence>
<dbReference type="PROSITE" id="PS50198">
    <property type="entry name" value="PPIC_PPIASE_2"/>
    <property type="match status" value="1"/>
</dbReference>
<accession>A0A502JAT3</accession>
<feature type="signal peptide" evidence="3">
    <location>
        <begin position="1"/>
        <end position="20"/>
    </location>
</feature>
<dbReference type="PANTHER" id="PTHR47637">
    <property type="entry name" value="CHAPERONE SURA"/>
    <property type="match status" value="1"/>
</dbReference>
<proteinExistence type="predicted"/>
<dbReference type="AlphaFoldDB" id="A0A502JAT3"/>
<evidence type="ECO:0000256" key="1">
    <source>
        <dbReference type="ARBA" id="ARBA00022729"/>
    </source>
</evidence>
<protein>
    <submittedName>
        <fullName evidence="5">Peptidylprolyl isomerase</fullName>
    </submittedName>
</protein>
<keyword evidence="2" id="KW-0697">Rotamase</keyword>
<dbReference type="SUPFAM" id="SSF54534">
    <property type="entry name" value="FKBP-like"/>
    <property type="match status" value="1"/>
</dbReference>
<dbReference type="Proteomes" id="UP000317926">
    <property type="component" value="Unassembled WGS sequence"/>
</dbReference>
<dbReference type="InterPro" id="IPR027304">
    <property type="entry name" value="Trigger_fact/SurA_dom_sf"/>
</dbReference>
<dbReference type="InterPro" id="IPR050280">
    <property type="entry name" value="OMP_Chaperone_SurA"/>
</dbReference>
<comment type="caution">
    <text evidence="5">The sequence shown here is derived from an EMBL/GenBank/DDBJ whole genome shotgun (WGS) entry which is preliminary data.</text>
</comment>
<name>A0A502JAT3_HAEHA</name>
<dbReference type="PANTHER" id="PTHR47637:SF1">
    <property type="entry name" value="CHAPERONE SURA"/>
    <property type="match status" value="1"/>
</dbReference>
<evidence type="ECO:0000313" key="5">
    <source>
        <dbReference type="EMBL" id="TPG96357.1"/>
    </source>
</evidence>
<dbReference type="Pfam" id="PF00639">
    <property type="entry name" value="Rotamase"/>
    <property type="match status" value="1"/>
</dbReference>
<organism evidence="5 6">
    <name type="scientific">Haemophilus haemolyticus</name>
    <dbReference type="NCBI Taxonomy" id="726"/>
    <lineage>
        <taxon>Bacteria</taxon>
        <taxon>Pseudomonadati</taxon>
        <taxon>Pseudomonadota</taxon>
        <taxon>Gammaproteobacteria</taxon>
        <taxon>Pasteurellales</taxon>
        <taxon>Pasteurellaceae</taxon>
        <taxon>Haemophilus</taxon>
    </lineage>
</organism>
<evidence type="ECO:0000259" key="4">
    <source>
        <dbReference type="PROSITE" id="PS50198"/>
    </source>
</evidence>
<evidence type="ECO:0000256" key="3">
    <source>
        <dbReference type="SAM" id="SignalP"/>
    </source>
</evidence>
<dbReference type="PROSITE" id="PS01096">
    <property type="entry name" value="PPIC_PPIASE_1"/>
    <property type="match status" value="1"/>
</dbReference>
<dbReference type="RefSeq" id="WP_140520344.1">
    <property type="nucleotide sequence ID" value="NZ_JACBKC010000045.1"/>
</dbReference>
<dbReference type="EMBL" id="SDPK01000045">
    <property type="protein sequence ID" value="TPG96357.1"/>
    <property type="molecule type" value="Genomic_DNA"/>
</dbReference>
<sequence>MKKSTFKSLFLATISTIVLASVVKAEERVVAMVNGVPVLESQVQANIGKSGDRQVALDKIIDDILLHQAMQDVKAPSIDPKALNAAVEQQLNHIAAANNLTLGQFAIALSNEGSSLNEFRQRIAKDVKKAWENQLQTMTRDAIRNKAIHESLDVEQARSEAWALGQKMLEEAKEKGSAQKITGKEYEVRHILLKLNPMLNDEQAKAELTKIRSDILAGKISFSDAALKYSKDYLSGANGGSLGYAFPETYAPQFAQTIVQSKQGVISAPFKTEFGWHILEVTGMRDGDLTAEAYAQKAYEHLVNSQLQDATKDWVKALRKKADIQYFNK</sequence>
<feature type="chain" id="PRO_5021477829" evidence="3">
    <location>
        <begin position="21"/>
        <end position="329"/>
    </location>
</feature>
<dbReference type="Gene3D" id="1.10.4030.10">
    <property type="entry name" value="Porin chaperone SurA, peptide-binding domain"/>
    <property type="match status" value="1"/>
</dbReference>
<dbReference type="InterPro" id="IPR023058">
    <property type="entry name" value="PPIase_PpiC_CS"/>
</dbReference>
<dbReference type="GO" id="GO:0003755">
    <property type="term" value="F:peptidyl-prolyl cis-trans isomerase activity"/>
    <property type="evidence" value="ECO:0007669"/>
    <property type="project" value="UniProtKB-KW"/>
</dbReference>
<reference evidence="5 6" key="1">
    <citation type="submission" date="2019-01" db="EMBL/GenBank/DDBJ databases">
        <title>Comparative genomic analysis identifies haemin-independent Haemophilus haemolyticus: a formal re-classification of Haemophilus intermedius.</title>
        <authorList>
            <person name="Harris T.M."/>
            <person name="Price E.P."/>
            <person name="Sarovich D.S."/>
            <person name="Norskov-Lauritsen N."/>
            <person name="Beissbarth J."/>
            <person name="Chang A.B."/>
            <person name="Smith-Vaughan H.C."/>
        </authorList>
    </citation>
    <scope>NUCLEOTIDE SEQUENCE [LARGE SCALE GENOMIC DNA]</scope>
    <source>
        <strain evidence="5 6">PN24</strain>
    </source>
</reference>
<dbReference type="InterPro" id="IPR000297">
    <property type="entry name" value="PPIase_PpiC"/>
</dbReference>
<keyword evidence="2 5" id="KW-0413">Isomerase</keyword>
<dbReference type="SUPFAM" id="SSF109998">
    <property type="entry name" value="Triger factor/SurA peptide-binding domain-like"/>
    <property type="match status" value="1"/>
</dbReference>
<gene>
    <name evidence="5" type="ORF">EUX55_07650</name>
</gene>
<dbReference type="Gene3D" id="3.10.50.40">
    <property type="match status" value="1"/>
</dbReference>
<keyword evidence="1 3" id="KW-0732">Signal</keyword>
<evidence type="ECO:0000313" key="6">
    <source>
        <dbReference type="Proteomes" id="UP000317926"/>
    </source>
</evidence>
<dbReference type="InterPro" id="IPR046357">
    <property type="entry name" value="PPIase_dom_sf"/>
</dbReference>
<feature type="domain" description="PpiC" evidence="4">
    <location>
        <begin position="183"/>
        <end position="283"/>
    </location>
</feature>